<gene>
    <name evidence="3" type="ORF">V6N11_038462</name>
</gene>
<dbReference type="InterPro" id="IPR050365">
    <property type="entry name" value="TIM50"/>
</dbReference>
<comment type="caution">
    <text evidence="3">The sequence shown here is derived from an EMBL/GenBank/DDBJ whole genome shotgun (WGS) entry which is preliminary data.</text>
</comment>
<reference evidence="3 4" key="1">
    <citation type="journal article" date="2024" name="G3 (Bethesda)">
        <title>Genome assembly of Hibiscus sabdariffa L. provides insights into metabolisms of medicinal natural products.</title>
        <authorList>
            <person name="Kim T."/>
        </authorList>
    </citation>
    <scope>NUCLEOTIDE SEQUENCE [LARGE SCALE GENOMIC DNA]</scope>
    <source>
        <strain evidence="3">TK-2024</strain>
        <tissue evidence="3">Old leaves</tissue>
    </source>
</reference>
<protein>
    <recommendedName>
        <fullName evidence="1">Mitochondrial import inner membrane translocase subunit TIM50</fullName>
    </recommendedName>
</protein>
<proteinExistence type="inferred from homology"/>
<comment type="subcellular location">
    <subcellularLocation>
        <location evidence="1">Mitochondrion inner membrane</location>
        <topology evidence="1">Single-pass membrane protein</topology>
    </subcellularLocation>
</comment>
<dbReference type="Pfam" id="PF03031">
    <property type="entry name" value="NIF"/>
    <property type="match status" value="1"/>
</dbReference>
<dbReference type="InterPro" id="IPR004274">
    <property type="entry name" value="FCP1_dom"/>
</dbReference>
<keyword evidence="1" id="KW-0496">Mitochondrion</keyword>
<evidence type="ECO:0000313" key="3">
    <source>
        <dbReference type="EMBL" id="KAK9025601.1"/>
    </source>
</evidence>
<dbReference type="EMBL" id="JBBPBN010000013">
    <property type="protein sequence ID" value="KAK9025601.1"/>
    <property type="molecule type" value="Genomic_DNA"/>
</dbReference>
<accession>A0ABR2SK14</accession>
<comment type="similarity">
    <text evidence="1">Belongs to the TIM50 family.</text>
</comment>
<keyword evidence="1" id="KW-0811">Translocation</keyword>
<comment type="function">
    <text evidence="1">Essential component of the TIM23 complex, a complex that mediates the translocation of transit peptide-containing proteins across the mitochondrial inner membrane.</text>
</comment>
<evidence type="ECO:0000259" key="2">
    <source>
        <dbReference type="PROSITE" id="PS50969"/>
    </source>
</evidence>
<comment type="subunit">
    <text evidence="1">Component of the TIM23 complex.</text>
</comment>
<dbReference type="SUPFAM" id="SSF56784">
    <property type="entry name" value="HAD-like"/>
    <property type="match status" value="1"/>
</dbReference>
<evidence type="ECO:0000313" key="4">
    <source>
        <dbReference type="Proteomes" id="UP001396334"/>
    </source>
</evidence>
<dbReference type="PROSITE" id="PS50969">
    <property type="entry name" value="FCP1"/>
    <property type="match status" value="1"/>
</dbReference>
<keyword evidence="1" id="KW-0813">Transport</keyword>
<dbReference type="SMART" id="SM00577">
    <property type="entry name" value="CPDc"/>
    <property type="match status" value="1"/>
</dbReference>
<feature type="domain" description="FCP1 homology" evidence="2">
    <location>
        <begin position="1"/>
        <end position="121"/>
    </location>
</feature>
<dbReference type="Gene3D" id="3.40.50.1000">
    <property type="entry name" value="HAD superfamily/HAD-like"/>
    <property type="match status" value="1"/>
</dbReference>
<name>A0ABR2SK14_9ROSI</name>
<keyword evidence="1" id="KW-0809">Transit peptide</keyword>
<dbReference type="Proteomes" id="UP001396334">
    <property type="component" value="Unassembled WGS sequence"/>
</dbReference>
<keyword evidence="1" id="KW-0653">Protein transport</keyword>
<dbReference type="InterPro" id="IPR036412">
    <property type="entry name" value="HAD-like_sf"/>
</dbReference>
<organism evidence="3 4">
    <name type="scientific">Hibiscus sabdariffa</name>
    <name type="common">roselle</name>
    <dbReference type="NCBI Taxonomy" id="183260"/>
    <lineage>
        <taxon>Eukaryota</taxon>
        <taxon>Viridiplantae</taxon>
        <taxon>Streptophyta</taxon>
        <taxon>Embryophyta</taxon>
        <taxon>Tracheophyta</taxon>
        <taxon>Spermatophyta</taxon>
        <taxon>Magnoliopsida</taxon>
        <taxon>eudicotyledons</taxon>
        <taxon>Gunneridae</taxon>
        <taxon>Pentapetalae</taxon>
        <taxon>rosids</taxon>
        <taxon>malvids</taxon>
        <taxon>Malvales</taxon>
        <taxon>Malvaceae</taxon>
        <taxon>Malvoideae</taxon>
        <taxon>Hibiscus</taxon>
    </lineage>
</organism>
<keyword evidence="4" id="KW-1185">Reference proteome</keyword>
<dbReference type="PANTHER" id="PTHR12210">
    <property type="entry name" value="DULLARD PROTEIN PHOSPHATASE"/>
    <property type="match status" value="1"/>
</dbReference>
<dbReference type="InterPro" id="IPR023214">
    <property type="entry name" value="HAD_sf"/>
</dbReference>
<evidence type="ECO:0000256" key="1">
    <source>
        <dbReference type="RuleBase" id="RU365079"/>
    </source>
</evidence>
<dbReference type="CDD" id="cd07521">
    <property type="entry name" value="HAD_FCP1-like"/>
    <property type="match status" value="1"/>
</dbReference>
<sequence>MSVVVVVCVWVDFLLEEIIKKNEVVIFAVGLKQYASQVLDKLNPSGRFMSHRLYRDSCREVDEKFVKDLSVMGRDLGRVVIFNENPNAYSLQPENVVLIGPFVEDNEDRELEKLARFFDWCERF</sequence>